<organism evidence="1 2">
    <name type="scientific">Ixodes persulcatus</name>
    <name type="common">Taiga tick</name>
    <dbReference type="NCBI Taxonomy" id="34615"/>
    <lineage>
        <taxon>Eukaryota</taxon>
        <taxon>Metazoa</taxon>
        <taxon>Ecdysozoa</taxon>
        <taxon>Arthropoda</taxon>
        <taxon>Chelicerata</taxon>
        <taxon>Arachnida</taxon>
        <taxon>Acari</taxon>
        <taxon>Parasitiformes</taxon>
        <taxon>Ixodida</taxon>
        <taxon>Ixodoidea</taxon>
        <taxon>Ixodidae</taxon>
        <taxon>Ixodinae</taxon>
        <taxon>Ixodes</taxon>
    </lineage>
</organism>
<proteinExistence type="predicted"/>
<evidence type="ECO:0000313" key="2">
    <source>
        <dbReference type="Proteomes" id="UP000805193"/>
    </source>
</evidence>
<dbReference type="EMBL" id="JABSTQ010011266">
    <property type="protein sequence ID" value="KAG0413376.1"/>
    <property type="molecule type" value="Genomic_DNA"/>
</dbReference>
<accession>A0AC60P235</accession>
<sequence>MPSGSRLQASREPVAATNLSFSAAVSRTGMKPDKVRPTVEVLPVSSINAFVDKAHETSRLLLEGEIVFEAGRVFSRSIKKLDKDRYTFIGFVLQTSALTSDLHELKIILNG</sequence>
<protein>
    <submittedName>
        <fullName evidence="1">Uncharacterized protein</fullName>
    </submittedName>
</protein>
<gene>
    <name evidence="1" type="ORF">HPB47_009460</name>
</gene>
<name>A0AC60P235_IXOPE</name>
<dbReference type="Proteomes" id="UP000805193">
    <property type="component" value="Unassembled WGS sequence"/>
</dbReference>
<comment type="caution">
    <text evidence="1">The sequence shown here is derived from an EMBL/GenBank/DDBJ whole genome shotgun (WGS) entry which is preliminary data.</text>
</comment>
<reference evidence="1 2" key="1">
    <citation type="journal article" date="2020" name="Cell">
        <title>Large-Scale Comparative Analyses of Tick Genomes Elucidate Their Genetic Diversity and Vector Capacities.</title>
        <authorList>
            <consortium name="Tick Genome and Microbiome Consortium (TIGMIC)"/>
            <person name="Jia N."/>
            <person name="Wang J."/>
            <person name="Shi W."/>
            <person name="Du L."/>
            <person name="Sun Y."/>
            <person name="Zhan W."/>
            <person name="Jiang J.F."/>
            <person name="Wang Q."/>
            <person name="Zhang B."/>
            <person name="Ji P."/>
            <person name="Bell-Sakyi L."/>
            <person name="Cui X.M."/>
            <person name="Yuan T.T."/>
            <person name="Jiang B.G."/>
            <person name="Yang W.F."/>
            <person name="Lam T.T."/>
            <person name="Chang Q.C."/>
            <person name="Ding S.J."/>
            <person name="Wang X.J."/>
            <person name="Zhu J.G."/>
            <person name="Ruan X.D."/>
            <person name="Zhao L."/>
            <person name="Wei J.T."/>
            <person name="Ye R.Z."/>
            <person name="Que T.C."/>
            <person name="Du C.H."/>
            <person name="Zhou Y.H."/>
            <person name="Cheng J.X."/>
            <person name="Dai P.F."/>
            <person name="Guo W.B."/>
            <person name="Han X.H."/>
            <person name="Huang E.J."/>
            <person name="Li L.F."/>
            <person name="Wei W."/>
            <person name="Gao Y.C."/>
            <person name="Liu J.Z."/>
            <person name="Shao H.Z."/>
            <person name="Wang X."/>
            <person name="Wang C.C."/>
            <person name="Yang T.C."/>
            <person name="Huo Q.B."/>
            <person name="Li W."/>
            <person name="Chen H.Y."/>
            <person name="Chen S.E."/>
            <person name="Zhou L.G."/>
            <person name="Ni X.B."/>
            <person name="Tian J.H."/>
            <person name="Sheng Y."/>
            <person name="Liu T."/>
            <person name="Pan Y.S."/>
            <person name="Xia L.Y."/>
            <person name="Li J."/>
            <person name="Zhao F."/>
            <person name="Cao W.C."/>
        </authorList>
    </citation>
    <scope>NUCLEOTIDE SEQUENCE [LARGE SCALE GENOMIC DNA]</scope>
    <source>
        <strain evidence="1">Iper-2018</strain>
    </source>
</reference>
<evidence type="ECO:0000313" key="1">
    <source>
        <dbReference type="EMBL" id="KAG0413376.1"/>
    </source>
</evidence>
<keyword evidence="2" id="KW-1185">Reference proteome</keyword>